<evidence type="ECO:0000259" key="1">
    <source>
        <dbReference type="Pfam" id="PF24994"/>
    </source>
</evidence>
<dbReference type="AlphaFoldDB" id="A0AAP0WT14"/>
<name>A0AAP0WT14_LIQFO</name>
<dbReference type="InterPro" id="IPR042316">
    <property type="entry name" value="IRKI-like"/>
</dbReference>
<sequence length="115" mass="12992">MSEIVAMLGWNRAWSEPLLQAFFGASKCVWLVHLLANSVHPSLPIFRVDKGVRFDSIYMEDMGGDRARKLVPAVVRIMVAPGFYVYGNVVKCKVLCRYYNNNNNTRNNQGLTPSP</sequence>
<proteinExistence type="predicted"/>
<keyword evidence="3" id="KW-1185">Reference proteome</keyword>
<dbReference type="PANTHER" id="PTHR31029:SF4">
    <property type="entry name" value="CYCLIN-DEPENDENT KINASE-LIKE PROTEIN"/>
    <property type="match status" value="1"/>
</dbReference>
<dbReference type="EMBL" id="JBBPBK010000010">
    <property type="protein sequence ID" value="KAK9276503.1"/>
    <property type="molecule type" value="Genomic_DNA"/>
</dbReference>
<dbReference type="InterPro" id="IPR056813">
    <property type="entry name" value="GIL1_IRKI_C"/>
</dbReference>
<feature type="domain" description="GIL1/IRKI C-terminal" evidence="1">
    <location>
        <begin position="45"/>
        <end position="95"/>
    </location>
</feature>
<reference evidence="2 3" key="1">
    <citation type="journal article" date="2024" name="Plant J.">
        <title>Genome sequences and population genomics reveal climatic adaptation and genomic divergence between two closely related sweetgum species.</title>
        <authorList>
            <person name="Xu W.Q."/>
            <person name="Ren C.Q."/>
            <person name="Zhang X.Y."/>
            <person name="Comes H.P."/>
            <person name="Liu X.H."/>
            <person name="Li Y.G."/>
            <person name="Kettle C.J."/>
            <person name="Jalonen R."/>
            <person name="Gaisberger H."/>
            <person name="Ma Y.Z."/>
            <person name="Qiu Y.X."/>
        </authorList>
    </citation>
    <scope>NUCLEOTIDE SEQUENCE [LARGE SCALE GENOMIC DNA]</scope>
    <source>
        <strain evidence="2">Hangzhou</strain>
    </source>
</reference>
<dbReference type="Proteomes" id="UP001415857">
    <property type="component" value="Unassembled WGS sequence"/>
</dbReference>
<gene>
    <name evidence="2" type="ORF">L1049_006037</name>
</gene>
<evidence type="ECO:0000313" key="2">
    <source>
        <dbReference type="EMBL" id="KAK9276503.1"/>
    </source>
</evidence>
<accession>A0AAP0WT14</accession>
<evidence type="ECO:0000313" key="3">
    <source>
        <dbReference type="Proteomes" id="UP001415857"/>
    </source>
</evidence>
<protein>
    <recommendedName>
        <fullName evidence="1">GIL1/IRKI C-terminal domain-containing protein</fullName>
    </recommendedName>
</protein>
<comment type="caution">
    <text evidence="2">The sequence shown here is derived from an EMBL/GenBank/DDBJ whole genome shotgun (WGS) entry which is preliminary data.</text>
</comment>
<dbReference type="PANTHER" id="PTHR31029">
    <property type="entry name" value="CYCLIN-DEPENDENT KINASE-LIKE PROTEIN"/>
    <property type="match status" value="1"/>
</dbReference>
<organism evidence="2 3">
    <name type="scientific">Liquidambar formosana</name>
    <name type="common">Formosan gum</name>
    <dbReference type="NCBI Taxonomy" id="63359"/>
    <lineage>
        <taxon>Eukaryota</taxon>
        <taxon>Viridiplantae</taxon>
        <taxon>Streptophyta</taxon>
        <taxon>Embryophyta</taxon>
        <taxon>Tracheophyta</taxon>
        <taxon>Spermatophyta</taxon>
        <taxon>Magnoliopsida</taxon>
        <taxon>eudicotyledons</taxon>
        <taxon>Gunneridae</taxon>
        <taxon>Pentapetalae</taxon>
        <taxon>Saxifragales</taxon>
        <taxon>Altingiaceae</taxon>
        <taxon>Liquidambar</taxon>
    </lineage>
</organism>
<dbReference type="Pfam" id="PF24994">
    <property type="entry name" value="GIL1_IRKI_C"/>
    <property type="match status" value="1"/>
</dbReference>